<dbReference type="GO" id="GO:0005096">
    <property type="term" value="F:GTPase activator activity"/>
    <property type="evidence" value="ECO:0007669"/>
    <property type="project" value="InterPro"/>
</dbReference>
<dbReference type="PANTHER" id="PTHR31441">
    <property type="entry name" value="FOLLICULIN FAMILY MEMBER"/>
    <property type="match status" value="1"/>
</dbReference>
<accession>S3CLF0</accession>
<keyword evidence="4" id="KW-1185">Reference proteome</keyword>
<dbReference type="Proteomes" id="UP000016922">
    <property type="component" value="Unassembled WGS sequence"/>
</dbReference>
<dbReference type="RefSeq" id="XP_008087363.1">
    <property type="nucleotide sequence ID" value="XM_008089172.1"/>
</dbReference>
<gene>
    <name evidence="3" type="ORF">GLAREA_01956</name>
</gene>
<dbReference type="InterPro" id="IPR037520">
    <property type="entry name" value="Folliculin/SMCR8_longin"/>
</dbReference>
<dbReference type="GO" id="GO:1904263">
    <property type="term" value="P:positive regulation of TORC1 signaling"/>
    <property type="evidence" value="ECO:0007669"/>
    <property type="project" value="TreeGrafter"/>
</dbReference>
<feature type="region of interest" description="Disordered" evidence="1">
    <location>
        <begin position="39"/>
        <end position="131"/>
    </location>
</feature>
<feature type="domain" description="UDENN FLCN/SMCR8-type" evidence="2">
    <location>
        <begin position="212"/>
        <end position="446"/>
    </location>
</feature>
<dbReference type="InterPro" id="IPR037521">
    <property type="entry name" value="FLCN/SMCR8_DENN"/>
</dbReference>
<dbReference type="InterPro" id="IPR021713">
    <property type="entry name" value="Folliculin"/>
</dbReference>
<feature type="compositionally biased region" description="Basic and acidic residues" evidence="1">
    <location>
        <begin position="117"/>
        <end position="131"/>
    </location>
</feature>
<feature type="compositionally biased region" description="Polar residues" evidence="1">
    <location>
        <begin position="43"/>
        <end position="53"/>
    </location>
</feature>
<dbReference type="GO" id="GO:0005829">
    <property type="term" value="C:cytosol"/>
    <property type="evidence" value="ECO:0007669"/>
    <property type="project" value="TreeGrafter"/>
</dbReference>
<dbReference type="GeneID" id="19461014"/>
<dbReference type="AlphaFoldDB" id="S3CLF0"/>
<dbReference type="STRING" id="1116229.S3CLF0"/>
<feature type="compositionally biased region" description="Polar residues" evidence="1">
    <location>
        <begin position="385"/>
        <end position="399"/>
    </location>
</feature>
<evidence type="ECO:0000313" key="4">
    <source>
        <dbReference type="Proteomes" id="UP000016922"/>
    </source>
</evidence>
<protein>
    <recommendedName>
        <fullName evidence="2">UDENN FLCN/SMCR8-type domain-containing protein</fullName>
    </recommendedName>
</protein>
<dbReference type="Pfam" id="PF11704">
    <property type="entry name" value="Folliculin"/>
    <property type="match status" value="1"/>
</dbReference>
<dbReference type="PANTHER" id="PTHR31441:SF2">
    <property type="entry name" value="FOLLICULIN"/>
    <property type="match status" value="1"/>
</dbReference>
<feature type="region of interest" description="Disordered" evidence="1">
    <location>
        <begin position="367"/>
        <end position="399"/>
    </location>
</feature>
<sequence length="446" mass="48594">MSSILCLAHYCDTHGPTPLMVTEGLPVGCTTCFEDDEAFGSRRPSTSSRSLNPQDGLAAIRGGSRTNSTSSENKENNVERNTLPSQSPKIPSTSAIETPPESPRVAALQTGHGGNSHRRDSSFRKTYDENDKKRAIPCENCALTLPKKTKEDGPTSRTDYSGPILRTRKPYERVVAPMEEPSPPKSAASSDSEADVTTRRSKRSYPMIRATTSSSNSSFGSLNSHDHYVDYTSTHEPLASTSFSIIRQSCLRTLSCETLPPSSQYMPNAASPTSPFLNSPFSNGPTPSTTTSSGGPIFFGDPLAGYTTAFIFRIPDPNARGRRRVYALMALSTHRERLAMQTFSFLSVAFRELAAWIQALAESELERSENANSSPRIGNGEGRQSAFNTPRSSFLQGRNRSGDGKYAGMSLQSRGLAELVGLPDFFIELHARFVRLLIELNVVMGV</sequence>
<name>S3CLF0_GLAL2</name>
<reference evidence="3 4" key="1">
    <citation type="journal article" date="2013" name="BMC Genomics">
        <title>Genomics-driven discovery of the pneumocandin biosynthetic gene cluster in the fungus Glarea lozoyensis.</title>
        <authorList>
            <person name="Chen L."/>
            <person name="Yue Q."/>
            <person name="Zhang X."/>
            <person name="Xiang M."/>
            <person name="Wang C."/>
            <person name="Li S."/>
            <person name="Che Y."/>
            <person name="Ortiz-Lopez F.J."/>
            <person name="Bills G.F."/>
            <person name="Liu X."/>
            <person name="An Z."/>
        </authorList>
    </citation>
    <scope>NUCLEOTIDE SEQUENCE [LARGE SCALE GENOMIC DNA]</scope>
    <source>
        <strain evidence="4">ATCC 20868 / MF5171</strain>
    </source>
</reference>
<evidence type="ECO:0000256" key="1">
    <source>
        <dbReference type="SAM" id="MobiDB-lite"/>
    </source>
</evidence>
<evidence type="ECO:0000313" key="3">
    <source>
        <dbReference type="EMBL" id="EPE26044.1"/>
    </source>
</evidence>
<dbReference type="KEGG" id="glz:GLAREA_01956"/>
<proteinExistence type="predicted"/>
<dbReference type="OrthoDB" id="5599713at2759"/>
<feature type="compositionally biased region" description="Polar residues" evidence="1">
    <location>
        <begin position="79"/>
        <end position="96"/>
    </location>
</feature>
<dbReference type="OMA" id="CDNCAMT"/>
<dbReference type="EMBL" id="KE145371">
    <property type="protein sequence ID" value="EPE26044.1"/>
    <property type="molecule type" value="Genomic_DNA"/>
</dbReference>
<organism evidence="3 4">
    <name type="scientific">Glarea lozoyensis (strain ATCC 20868 / MF5171)</name>
    <dbReference type="NCBI Taxonomy" id="1116229"/>
    <lineage>
        <taxon>Eukaryota</taxon>
        <taxon>Fungi</taxon>
        <taxon>Dikarya</taxon>
        <taxon>Ascomycota</taxon>
        <taxon>Pezizomycotina</taxon>
        <taxon>Leotiomycetes</taxon>
        <taxon>Helotiales</taxon>
        <taxon>Helotiaceae</taxon>
        <taxon>Glarea</taxon>
    </lineage>
</organism>
<evidence type="ECO:0000259" key="2">
    <source>
        <dbReference type="PROSITE" id="PS51834"/>
    </source>
</evidence>
<dbReference type="PROSITE" id="PS51834">
    <property type="entry name" value="DENN_FLCN_SMCR8"/>
    <property type="match status" value="1"/>
</dbReference>
<dbReference type="eggNOG" id="KOG3715">
    <property type="taxonomic scope" value="Eukaryota"/>
</dbReference>
<feature type="region of interest" description="Disordered" evidence="1">
    <location>
        <begin position="177"/>
        <end position="207"/>
    </location>
</feature>
<feature type="region of interest" description="Disordered" evidence="1">
    <location>
        <begin position="146"/>
        <end position="165"/>
    </location>
</feature>
<dbReference type="HOGENOM" id="CLU_046465_0_0_1"/>